<sequence length="125" mass="13909">MPSSNTYGVQGIHEWRGINFGVVYTMVDSIDSMAERRCVCFITEHRYWSCRTTGRELRPWIEVEGSGVLVTMKLWLMVSKCSTKPSQVMPGCYGGNFDVVEKLNCLIHLDGIGVKVVDFGIGGLG</sequence>
<evidence type="ECO:0000313" key="2">
    <source>
        <dbReference type="Proteomes" id="UP001630127"/>
    </source>
</evidence>
<comment type="caution">
    <text evidence="1">The sequence shown here is derived from an EMBL/GenBank/DDBJ whole genome shotgun (WGS) entry which is preliminary data.</text>
</comment>
<proteinExistence type="predicted"/>
<evidence type="ECO:0000313" key="1">
    <source>
        <dbReference type="EMBL" id="KAL3527912.1"/>
    </source>
</evidence>
<name>A0ABD3ABQ2_9GENT</name>
<accession>A0ABD3ABQ2</accession>
<organism evidence="1 2">
    <name type="scientific">Cinchona calisaya</name>
    <dbReference type="NCBI Taxonomy" id="153742"/>
    <lineage>
        <taxon>Eukaryota</taxon>
        <taxon>Viridiplantae</taxon>
        <taxon>Streptophyta</taxon>
        <taxon>Embryophyta</taxon>
        <taxon>Tracheophyta</taxon>
        <taxon>Spermatophyta</taxon>
        <taxon>Magnoliopsida</taxon>
        <taxon>eudicotyledons</taxon>
        <taxon>Gunneridae</taxon>
        <taxon>Pentapetalae</taxon>
        <taxon>asterids</taxon>
        <taxon>lamiids</taxon>
        <taxon>Gentianales</taxon>
        <taxon>Rubiaceae</taxon>
        <taxon>Cinchonoideae</taxon>
        <taxon>Cinchoneae</taxon>
        <taxon>Cinchona</taxon>
    </lineage>
</organism>
<gene>
    <name evidence="1" type="ORF">ACH5RR_012568</name>
</gene>
<dbReference type="EMBL" id="JBJUIK010000005">
    <property type="protein sequence ID" value="KAL3527912.1"/>
    <property type="molecule type" value="Genomic_DNA"/>
</dbReference>
<keyword evidence="2" id="KW-1185">Reference proteome</keyword>
<protein>
    <submittedName>
        <fullName evidence="1">Uncharacterized protein</fullName>
    </submittedName>
</protein>
<reference evidence="1 2" key="1">
    <citation type="submission" date="2024-11" db="EMBL/GenBank/DDBJ databases">
        <title>A near-complete genome assembly of Cinchona calisaya.</title>
        <authorList>
            <person name="Lian D.C."/>
            <person name="Zhao X.W."/>
            <person name="Wei L."/>
        </authorList>
    </citation>
    <scope>NUCLEOTIDE SEQUENCE [LARGE SCALE GENOMIC DNA]</scope>
    <source>
        <tissue evidence="1">Nenye</tissue>
    </source>
</reference>
<dbReference type="Proteomes" id="UP001630127">
    <property type="component" value="Unassembled WGS sequence"/>
</dbReference>
<dbReference type="AlphaFoldDB" id="A0ABD3ABQ2"/>